<dbReference type="EMBL" id="UETC01000005">
    <property type="protein sequence ID" value="SSA46646.1"/>
    <property type="molecule type" value="Genomic_DNA"/>
</dbReference>
<organism evidence="2 4">
    <name type="scientific">Jannaschia seohaensis</name>
    <dbReference type="NCBI Taxonomy" id="475081"/>
    <lineage>
        <taxon>Bacteria</taxon>
        <taxon>Pseudomonadati</taxon>
        <taxon>Pseudomonadota</taxon>
        <taxon>Alphaproteobacteria</taxon>
        <taxon>Rhodobacterales</taxon>
        <taxon>Roseobacteraceae</taxon>
        <taxon>Jannaschia</taxon>
    </lineage>
</organism>
<evidence type="ECO:0000313" key="3">
    <source>
        <dbReference type="Proteomes" id="UP000245839"/>
    </source>
</evidence>
<dbReference type="SUPFAM" id="SSF53850">
    <property type="entry name" value="Periplasmic binding protein-like II"/>
    <property type="match status" value="1"/>
</dbReference>
<evidence type="ECO:0000313" key="4">
    <source>
        <dbReference type="Proteomes" id="UP000251571"/>
    </source>
</evidence>
<proteinExistence type="predicted"/>
<dbReference type="Proteomes" id="UP000251571">
    <property type="component" value="Unassembled WGS sequence"/>
</dbReference>
<evidence type="ECO:0000313" key="2">
    <source>
        <dbReference type="EMBL" id="SSA46646.1"/>
    </source>
</evidence>
<dbReference type="AlphaFoldDB" id="A0A2Y9ARD5"/>
<keyword evidence="3" id="KW-1185">Reference proteome</keyword>
<dbReference type="Pfam" id="PF12974">
    <property type="entry name" value="Phosphonate-bd"/>
    <property type="match status" value="1"/>
</dbReference>
<dbReference type="EMBL" id="QGDJ01000005">
    <property type="protein sequence ID" value="PWJ18121.1"/>
    <property type="molecule type" value="Genomic_DNA"/>
</dbReference>
<name>A0A2Y9ARD5_9RHOB</name>
<sequence>MDDAQGLIHTIADPDSTSAMPCFSFNMVERVGLVPEEFFGTVPLSGSHEATLSCVFNGTSDTAATYQDNEANGVYQRMEDKSAIAAGEIFKICDSA</sequence>
<dbReference type="OrthoDB" id="9802896at2"/>
<evidence type="ECO:0000313" key="1">
    <source>
        <dbReference type="EMBL" id="PWJ18121.1"/>
    </source>
</evidence>
<reference evidence="2 4" key="1">
    <citation type="submission" date="2016-10" db="EMBL/GenBank/DDBJ databases">
        <authorList>
            <person name="Cai Z."/>
        </authorList>
    </citation>
    <scope>NUCLEOTIDE SEQUENCE [LARGE SCALE GENOMIC DNA]</scope>
    <source>
        <strain evidence="2 4">DSM 25227</strain>
    </source>
</reference>
<dbReference type="RefSeq" id="WP_109564611.1">
    <property type="nucleotide sequence ID" value="NZ_QGDJ01000005.1"/>
</dbReference>
<accession>A0A2Y9ARD5</accession>
<dbReference type="Proteomes" id="UP000245839">
    <property type="component" value="Unassembled WGS sequence"/>
</dbReference>
<dbReference type="Gene3D" id="3.40.190.10">
    <property type="entry name" value="Periplasmic binding protein-like II"/>
    <property type="match status" value="1"/>
</dbReference>
<reference evidence="1 3" key="2">
    <citation type="submission" date="2018-03" db="EMBL/GenBank/DDBJ databases">
        <title>Genomic Encyclopedia of Archaeal and Bacterial Type Strains, Phase II (KMG-II): from individual species to whole genera.</title>
        <authorList>
            <person name="Goeker M."/>
        </authorList>
    </citation>
    <scope>NUCLEOTIDE SEQUENCE [LARGE SCALE GENOMIC DNA]</scope>
    <source>
        <strain evidence="1 3">DSM 25227</strain>
    </source>
</reference>
<gene>
    <name evidence="1" type="ORF">BCF38_105109</name>
    <name evidence="2" type="ORF">SAMN05421539_105109</name>
</gene>
<protein>
    <submittedName>
        <fullName evidence="2">Phosphonate transport system substrate-binding protein</fullName>
    </submittedName>
</protein>